<dbReference type="PANTHER" id="PTHR42305:SF1">
    <property type="entry name" value="MEMBRANE PROTEIN RV1733C-RELATED"/>
    <property type="match status" value="1"/>
</dbReference>
<keyword evidence="3" id="KW-1185">Reference proteome</keyword>
<dbReference type="Proteomes" id="UP001610631">
    <property type="component" value="Unassembled WGS sequence"/>
</dbReference>
<reference evidence="2 3" key="1">
    <citation type="submission" date="2024-03" db="EMBL/GenBank/DDBJ databases">
        <title>Whole genome sequencing of Streptomyces racemochromogenes, to identify antimicrobial biosynthetic gene clusters.</title>
        <authorList>
            <person name="Suryawanshi P."/>
            <person name="Krishnaraj P.U."/>
            <person name="Arun Y.P."/>
            <person name="Suryawanshi M.P."/>
            <person name="Rakshit O."/>
        </authorList>
    </citation>
    <scope>NUCLEOTIDE SEQUENCE [LARGE SCALE GENOMIC DNA]</scope>
    <source>
        <strain evidence="2 3">AUDT626</strain>
    </source>
</reference>
<dbReference type="PANTHER" id="PTHR42305">
    <property type="entry name" value="MEMBRANE PROTEIN RV1733C-RELATED"/>
    <property type="match status" value="1"/>
</dbReference>
<keyword evidence="1" id="KW-1133">Transmembrane helix</keyword>
<evidence type="ECO:0000313" key="3">
    <source>
        <dbReference type="Proteomes" id="UP001610631"/>
    </source>
</evidence>
<feature type="transmembrane region" description="Helical" evidence="1">
    <location>
        <begin position="24"/>
        <end position="42"/>
    </location>
</feature>
<dbReference type="InterPro" id="IPR039708">
    <property type="entry name" value="MT1774/Rv1733c-like"/>
</dbReference>
<organism evidence="2 3">
    <name type="scientific">Streptomyces racemochromogenes</name>
    <dbReference type="NCBI Taxonomy" id="67353"/>
    <lineage>
        <taxon>Bacteria</taxon>
        <taxon>Bacillati</taxon>
        <taxon>Actinomycetota</taxon>
        <taxon>Actinomycetes</taxon>
        <taxon>Kitasatosporales</taxon>
        <taxon>Streptomycetaceae</taxon>
        <taxon>Streptomyces</taxon>
    </lineage>
</organism>
<keyword evidence="1" id="KW-0472">Membrane</keyword>
<evidence type="ECO:0000313" key="2">
    <source>
        <dbReference type="EMBL" id="MFH7597894.1"/>
    </source>
</evidence>
<name>A0ABW7PHN5_9ACTN</name>
<evidence type="ECO:0008006" key="4">
    <source>
        <dbReference type="Google" id="ProtNLM"/>
    </source>
</evidence>
<dbReference type="EMBL" id="JBBDHD010000064">
    <property type="protein sequence ID" value="MFH7597894.1"/>
    <property type="molecule type" value="Genomic_DNA"/>
</dbReference>
<gene>
    <name evidence="2" type="ORF">WDV06_22710</name>
</gene>
<proteinExistence type="predicted"/>
<feature type="transmembrane region" description="Helical" evidence="1">
    <location>
        <begin position="140"/>
        <end position="161"/>
    </location>
</feature>
<accession>A0ABW7PHN5</accession>
<sequence>MYHWTRHAADNPVRRDADRTRTRLHAAFASACLLAAVCGVLVGRSVWDDGSRAVGATAGHRHTVTATTTAGTAYVAAPRSAGPPLPVAPATWHYPGNRAHAQTVSVPAGTRTGDAVQVWVDDRGDAAPAPPATGDVAVRAIGYGTGVLSGIVLAAGALVAVRLRIVDARSARAWETEWAAIEPVWSGRPRPGHGAGDD</sequence>
<protein>
    <recommendedName>
        <fullName evidence="4">Integral membrane protein</fullName>
    </recommendedName>
</protein>
<dbReference type="RefSeq" id="WP_395511610.1">
    <property type="nucleotide sequence ID" value="NZ_JBBDHD010000064.1"/>
</dbReference>
<evidence type="ECO:0000256" key="1">
    <source>
        <dbReference type="SAM" id="Phobius"/>
    </source>
</evidence>
<comment type="caution">
    <text evidence="2">The sequence shown here is derived from an EMBL/GenBank/DDBJ whole genome shotgun (WGS) entry which is preliminary data.</text>
</comment>
<keyword evidence="1" id="KW-0812">Transmembrane</keyword>